<evidence type="ECO:0000256" key="7">
    <source>
        <dbReference type="ARBA" id="ARBA00022989"/>
    </source>
</evidence>
<dbReference type="InterPro" id="IPR004704">
    <property type="entry name" value="PTS_IID_man"/>
</dbReference>
<name>A0A0R1LKR2_9LACO</name>
<evidence type="ECO:0000256" key="4">
    <source>
        <dbReference type="ARBA" id="ARBA00022597"/>
    </source>
</evidence>
<proteinExistence type="predicted"/>
<evidence type="ECO:0000256" key="6">
    <source>
        <dbReference type="ARBA" id="ARBA00022692"/>
    </source>
</evidence>
<dbReference type="GO" id="GO:0009401">
    <property type="term" value="P:phosphoenolpyruvate-dependent sugar phosphotransferase system"/>
    <property type="evidence" value="ECO:0007669"/>
    <property type="project" value="UniProtKB-KW"/>
</dbReference>
<evidence type="ECO:0000313" key="11">
    <source>
        <dbReference type="Proteomes" id="UP000051955"/>
    </source>
</evidence>
<evidence type="ECO:0000256" key="2">
    <source>
        <dbReference type="ARBA" id="ARBA00022448"/>
    </source>
</evidence>
<comment type="caution">
    <text evidence="10">The sequence shown here is derived from an EMBL/GenBank/DDBJ whole genome shotgun (WGS) entry which is preliminary data.</text>
</comment>
<dbReference type="GO" id="GO:0005886">
    <property type="term" value="C:plasma membrane"/>
    <property type="evidence" value="ECO:0007669"/>
    <property type="project" value="UniProtKB-SubCell"/>
</dbReference>
<evidence type="ECO:0000313" key="10">
    <source>
        <dbReference type="EMBL" id="KRK96502.1"/>
    </source>
</evidence>
<dbReference type="AlphaFoldDB" id="A0A0R1LKR2"/>
<keyword evidence="11" id="KW-1185">Reference proteome</keyword>
<evidence type="ECO:0000256" key="8">
    <source>
        <dbReference type="ARBA" id="ARBA00023136"/>
    </source>
</evidence>
<dbReference type="Proteomes" id="UP000051955">
    <property type="component" value="Unassembled WGS sequence"/>
</dbReference>
<keyword evidence="3" id="KW-1003">Cell membrane</keyword>
<comment type="subcellular location">
    <subcellularLocation>
        <location evidence="1">Cell membrane</location>
        <topology evidence="1">Multi-pass membrane protein</topology>
    </subcellularLocation>
</comment>
<feature type="transmembrane region" description="Helical" evidence="9">
    <location>
        <begin position="138"/>
        <end position="166"/>
    </location>
</feature>
<keyword evidence="2" id="KW-0813">Transport</keyword>
<keyword evidence="7 9" id="KW-1133">Transmembrane helix</keyword>
<dbReference type="PROSITE" id="PS51108">
    <property type="entry name" value="PTS_EIID"/>
    <property type="match status" value="1"/>
</dbReference>
<keyword evidence="5" id="KW-0598">Phosphotransferase system</keyword>
<evidence type="ECO:0000256" key="3">
    <source>
        <dbReference type="ARBA" id="ARBA00022475"/>
    </source>
</evidence>
<dbReference type="NCBIfam" id="TIGR00828">
    <property type="entry name" value="EIID-AGA"/>
    <property type="match status" value="1"/>
</dbReference>
<dbReference type="STRING" id="1423715.FD25_GL001999"/>
<dbReference type="PANTHER" id="PTHR32502:SF5">
    <property type="entry name" value="N-ACETYLGALACTOSAMINE PERMEASE IID COMPONENT-RELATED"/>
    <property type="match status" value="1"/>
</dbReference>
<feature type="transmembrane region" description="Helical" evidence="9">
    <location>
        <begin position="197"/>
        <end position="217"/>
    </location>
</feature>
<keyword evidence="6 9" id="KW-0812">Transmembrane</keyword>
<dbReference type="PANTHER" id="PTHR32502">
    <property type="entry name" value="N-ACETYLGALACTOSAMINE PERMEASE II COMPONENT-RELATED"/>
    <property type="match status" value="1"/>
</dbReference>
<feature type="transmembrane region" description="Helical" evidence="9">
    <location>
        <begin position="237"/>
        <end position="259"/>
    </location>
</feature>
<reference evidence="10 11" key="1">
    <citation type="journal article" date="2015" name="Genome Announc.">
        <title>Expanding the biotechnology potential of lactobacilli through comparative genomics of 213 strains and associated genera.</title>
        <authorList>
            <person name="Sun Z."/>
            <person name="Harris H.M."/>
            <person name="McCann A."/>
            <person name="Guo C."/>
            <person name="Argimon S."/>
            <person name="Zhang W."/>
            <person name="Yang X."/>
            <person name="Jeffery I.B."/>
            <person name="Cooney J.C."/>
            <person name="Kagawa T.F."/>
            <person name="Liu W."/>
            <person name="Song Y."/>
            <person name="Salvetti E."/>
            <person name="Wrobel A."/>
            <person name="Rasinkangas P."/>
            <person name="Parkhill J."/>
            <person name="Rea M.C."/>
            <person name="O'Sullivan O."/>
            <person name="Ritari J."/>
            <person name="Douillard F.P."/>
            <person name="Paul Ross R."/>
            <person name="Yang R."/>
            <person name="Briner A.E."/>
            <person name="Felis G.E."/>
            <person name="de Vos W.M."/>
            <person name="Barrangou R."/>
            <person name="Klaenhammer T.R."/>
            <person name="Caufield P.W."/>
            <person name="Cui Y."/>
            <person name="Zhang H."/>
            <person name="O'Toole P.W."/>
        </authorList>
    </citation>
    <scope>NUCLEOTIDE SEQUENCE [LARGE SCALE GENOMIC DNA]</scope>
    <source>
        <strain evidence="10 11">DSM 19394</strain>
    </source>
</reference>
<dbReference type="EMBL" id="AZDV01000003">
    <property type="protein sequence ID" value="KRK96502.1"/>
    <property type="molecule type" value="Genomic_DNA"/>
</dbReference>
<organism evidence="10 11">
    <name type="scientific">Levilactobacillus acidifarinae DSM 19394 = JCM 15949</name>
    <dbReference type="NCBI Taxonomy" id="1423715"/>
    <lineage>
        <taxon>Bacteria</taxon>
        <taxon>Bacillati</taxon>
        <taxon>Bacillota</taxon>
        <taxon>Bacilli</taxon>
        <taxon>Lactobacillales</taxon>
        <taxon>Lactobacillaceae</taxon>
        <taxon>Levilactobacillus</taxon>
    </lineage>
</organism>
<gene>
    <name evidence="10" type="ORF">FD25_GL001999</name>
</gene>
<evidence type="ECO:0000256" key="1">
    <source>
        <dbReference type="ARBA" id="ARBA00004651"/>
    </source>
</evidence>
<evidence type="ECO:0000256" key="5">
    <source>
        <dbReference type="ARBA" id="ARBA00022683"/>
    </source>
</evidence>
<feature type="transmembrane region" description="Helical" evidence="9">
    <location>
        <begin position="266"/>
        <end position="283"/>
    </location>
</feature>
<keyword evidence="4" id="KW-0762">Sugar transport</keyword>
<sequence>MNWTIFKGGDKHMTTTKRPTTLTLGDQLRIFGRSGLEQAAWNYPRLQNLGFCYIMIPAIQRLYADRTDRAAAATRHLTSFNTMPYMQSLITGVTLSLEEQRANGQAISDDEINAVKVGMMGSLAGVADPVWWGTWRPILSAFAASLALSGLGILGPIVFFVGWNVVRLGFRWWAQRWGYRRGVQIVEDLSHGILQKLTLGASIVGMFIMGALVPRWTRISLKPVLVTGRHGTYALQALLDQLLPGLLPLVLTLGCVWLIRRHVKPFWLLLGVLGLSILGYWWGLFQ</sequence>
<dbReference type="Pfam" id="PF03613">
    <property type="entry name" value="EIID-AGA"/>
    <property type="match status" value="1"/>
</dbReference>
<keyword evidence="8 9" id="KW-0472">Membrane</keyword>
<evidence type="ECO:0000256" key="9">
    <source>
        <dbReference type="SAM" id="Phobius"/>
    </source>
</evidence>
<accession>A0A0R1LKR2</accession>
<protein>
    <submittedName>
        <fullName evidence="10">Mannose-specific PTS system component IID</fullName>
    </submittedName>
</protein>
<dbReference type="PATRIC" id="fig|1423715.3.peg.2050"/>
<dbReference type="InterPro" id="IPR050303">
    <property type="entry name" value="GatZ_KbaZ_carbometab"/>
</dbReference>